<dbReference type="InterPro" id="IPR016181">
    <property type="entry name" value="Acyl_CoA_acyltransferase"/>
</dbReference>
<dbReference type="Gene3D" id="3.40.630.30">
    <property type="match status" value="1"/>
</dbReference>
<dbReference type="Proteomes" id="UP000192911">
    <property type="component" value="Unassembled WGS sequence"/>
</dbReference>
<dbReference type="Pfam" id="PF13302">
    <property type="entry name" value="Acetyltransf_3"/>
    <property type="match status" value="1"/>
</dbReference>
<evidence type="ECO:0000256" key="2">
    <source>
        <dbReference type="ARBA" id="ARBA00022803"/>
    </source>
</evidence>
<dbReference type="AlphaFoldDB" id="A0A1X7D507"/>
<dbReference type="STRING" id="28094.SAMN06295900_102404"/>
<proteinExistence type="predicted"/>
<evidence type="ECO:0000313" key="4">
    <source>
        <dbReference type="EMBL" id="SMF09054.1"/>
    </source>
</evidence>
<dbReference type="GO" id="GO:0016747">
    <property type="term" value="F:acyltransferase activity, transferring groups other than amino-acyl groups"/>
    <property type="evidence" value="ECO:0007669"/>
    <property type="project" value="InterPro"/>
</dbReference>
<keyword evidence="2" id="KW-0802">TPR repeat</keyword>
<dbReference type="InterPro" id="IPR013105">
    <property type="entry name" value="TPR_2"/>
</dbReference>
<dbReference type="GeneID" id="95552276"/>
<accession>A0A1X7D507</accession>
<evidence type="ECO:0000259" key="3">
    <source>
        <dbReference type="PROSITE" id="PS51186"/>
    </source>
</evidence>
<dbReference type="Pfam" id="PF07719">
    <property type="entry name" value="TPR_2"/>
    <property type="match status" value="1"/>
</dbReference>
<keyword evidence="5" id="KW-1185">Reference proteome</keyword>
<feature type="domain" description="N-acetyltransferase" evidence="3">
    <location>
        <begin position="572"/>
        <end position="715"/>
    </location>
</feature>
<dbReference type="EMBL" id="FXAH01000002">
    <property type="protein sequence ID" value="SMF09054.1"/>
    <property type="molecule type" value="Genomic_DNA"/>
</dbReference>
<organism evidence="4 5">
    <name type="scientific">Trinickia caryophylli</name>
    <name type="common">Paraburkholderia caryophylli</name>
    <dbReference type="NCBI Taxonomy" id="28094"/>
    <lineage>
        <taxon>Bacteria</taxon>
        <taxon>Pseudomonadati</taxon>
        <taxon>Pseudomonadota</taxon>
        <taxon>Betaproteobacteria</taxon>
        <taxon>Burkholderiales</taxon>
        <taxon>Burkholderiaceae</taxon>
        <taxon>Trinickia</taxon>
    </lineage>
</organism>
<keyword evidence="4" id="KW-0808">Transferase</keyword>
<dbReference type="SUPFAM" id="SSF55729">
    <property type="entry name" value="Acyl-CoA N-acyltransferases (Nat)"/>
    <property type="match status" value="1"/>
</dbReference>
<dbReference type="InterPro" id="IPR011990">
    <property type="entry name" value="TPR-like_helical_dom_sf"/>
</dbReference>
<protein>
    <submittedName>
        <fullName evidence="4">Protein N-acetyltransferase, RimJ/RimL family</fullName>
    </submittedName>
</protein>
<keyword evidence="1" id="KW-0677">Repeat</keyword>
<evidence type="ECO:0000313" key="5">
    <source>
        <dbReference type="Proteomes" id="UP000192911"/>
    </source>
</evidence>
<name>A0A1X7D507_TRICW</name>
<dbReference type="Gene3D" id="1.25.40.10">
    <property type="entry name" value="Tetratricopeptide repeat domain"/>
    <property type="match status" value="1"/>
</dbReference>
<dbReference type="InterPro" id="IPR000182">
    <property type="entry name" value="GNAT_dom"/>
</dbReference>
<reference evidence="5" key="1">
    <citation type="submission" date="2017-04" db="EMBL/GenBank/DDBJ databases">
        <authorList>
            <person name="Varghese N."/>
            <person name="Submissions S."/>
        </authorList>
    </citation>
    <scope>NUCLEOTIDE SEQUENCE [LARGE SCALE GENOMIC DNA]</scope>
    <source>
        <strain evidence="5">Ballard 720</strain>
    </source>
</reference>
<dbReference type="SUPFAM" id="SSF48452">
    <property type="entry name" value="TPR-like"/>
    <property type="match status" value="1"/>
</dbReference>
<dbReference type="RefSeq" id="WP_158243515.1">
    <property type="nucleotide sequence ID" value="NZ_BSQD01000002.1"/>
</dbReference>
<sequence>MMDRVADLDCDALPAVDECRASDVRATDCGPNPSLDTAEDGAPWMSMRDVCSELHAPEPLGDTLAGPAWADVWARAIVFFWQTEHDAGMLDSSESVVILDFAPGSGALAWLMRLAIDEQLQRSTLPALRVCYIACTNSETDAEALRSSERLNRPVGGDLFRVAHWHIEEGAIRLAARGDYAWAHGVRAGPLASINVSANPAVVLGAGFFGCLPADLFAACNGEWIEGRARFEAAADAPGGRRLNYQCQPAGPGEGALQCGPPWDALIEHYRRHLVNAPVLLPTEAFTFVKALRQTIAGRYLLLACDVAACSENEIRDGALAPPQPWVSAVSGLPVNYHALAWHEDGAWCGTRRVDEGGLALYAAWSRGGMPPSRRASGEMDAILSGWSPFDAGRLARAAATVPDDASFDMALALLRTSRFDPRVLGAIGGRVQGGMPLRPESRLAWGTALERAWRAFLPHARAEDVELGIGSAAMALDRWDIARDAFAGALARGGEPLAAHYYLAFSLASSGRLQEALHHARRACAIDPNHAACRALEEELSERVRRRSSFDWYRPECARDGSLSIEPLGPEHARALTEYVGPPHIALMANLETLDDEEQALAWIDTETRREAKMNCAIVDERFGFVGIVSLFRAATSGDFYFWLRADLQGKGMGVRAARCLFSMAHAAGVTDFFTTVYEGNGYSERALARLGFRRLPIREDSNANVGYFHRTAQRVEGNPDLDVADIIRRLLRYCDEIGQPLRLCGHAAAGR</sequence>
<gene>
    <name evidence="4" type="ORF">SAMN06295900_102404</name>
</gene>
<dbReference type="PROSITE" id="PS51186">
    <property type="entry name" value="GNAT"/>
    <property type="match status" value="1"/>
</dbReference>
<evidence type="ECO:0000256" key="1">
    <source>
        <dbReference type="ARBA" id="ARBA00022737"/>
    </source>
</evidence>